<comment type="caution">
    <text evidence="2">The sequence shown here is derived from an EMBL/GenBank/DDBJ whole genome shotgun (WGS) entry which is preliminary data.</text>
</comment>
<dbReference type="CDD" id="cd11614">
    <property type="entry name" value="SAF_CpaB_FlgA_like"/>
    <property type="match status" value="1"/>
</dbReference>
<dbReference type="OrthoDB" id="163768at2"/>
<evidence type="ECO:0000313" key="2">
    <source>
        <dbReference type="EMBL" id="TWR52815.1"/>
    </source>
</evidence>
<reference evidence="2 3" key="1">
    <citation type="submission" date="2019-06" db="EMBL/GenBank/DDBJ databases">
        <title>Pseudomonas bimorpha sp. nov. isolated from bovine raw milk and skim milk concentrate.</title>
        <authorList>
            <person name="Hofmann K."/>
            <person name="Huptas C."/>
            <person name="Doll E."/>
            <person name="Scherer S."/>
            <person name="Wenning M."/>
        </authorList>
    </citation>
    <scope>NUCLEOTIDE SEQUENCE [LARGE SCALE GENOMIC DNA]</scope>
    <source>
        <strain evidence="2 3">DSM 13124</strain>
    </source>
</reference>
<dbReference type="InterPro" id="IPR013974">
    <property type="entry name" value="SAF"/>
</dbReference>
<evidence type="ECO:0000313" key="3">
    <source>
        <dbReference type="Proteomes" id="UP000316123"/>
    </source>
</evidence>
<dbReference type="AlphaFoldDB" id="A0A9X9BNG5"/>
<dbReference type="EMBL" id="VFEQ01000023">
    <property type="protein sequence ID" value="TWR52815.1"/>
    <property type="molecule type" value="Genomic_DNA"/>
</dbReference>
<proteinExistence type="predicted"/>
<dbReference type="NCBIfam" id="TIGR03177">
    <property type="entry name" value="pilus_cpaB"/>
    <property type="match status" value="1"/>
</dbReference>
<dbReference type="SMART" id="SM00858">
    <property type="entry name" value="SAF"/>
    <property type="match status" value="1"/>
</dbReference>
<name>A0A9X9BNG5_PSEMA</name>
<dbReference type="Gene3D" id="3.90.1210.10">
    <property type="entry name" value="Antifreeze-like/N-acetylneuraminic acid synthase C-terminal domain"/>
    <property type="match status" value="1"/>
</dbReference>
<dbReference type="RefSeq" id="WP_074845955.1">
    <property type="nucleotide sequence ID" value="NZ_FNSU01000003.1"/>
</dbReference>
<evidence type="ECO:0000259" key="1">
    <source>
        <dbReference type="SMART" id="SM00858"/>
    </source>
</evidence>
<dbReference type="Proteomes" id="UP000316123">
    <property type="component" value="Unassembled WGS sequence"/>
</dbReference>
<dbReference type="InterPro" id="IPR017592">
    <property type="entry name" value="Pilus_assmbl_Flp-typ_CpaB"/>
</dbReference>
<feature type="domain" description="SAF" evidence="1">
    <location>
        <begin position="50"/>
        <end position="116"/>
    </location>
</feature>
<dbReference type="Pfam" id="PF08666">
    <property type="entry name" value="SAF"/>
    <property type="match status" value="1"/>
</dbReference>
<organism evidence="2 3">
    <name type="scientific">Pseudomonas marginalis</name>
    <name type="common">Pseudomonas panacis</name>
    <dbReference type="NCBI Taxonomy" id="298"/>
    <lineage>
        <taxon>Bacteria</taxon>
        <taxon>Pseudomonadati</taxon>
        <taxon>Pseudomonadota</taxon>
        <taxon>Gammaproteobacteria</taxon>
        <taxon>Pseudomonadales</taxon>
        <taxon>Pseudomonadaceae</taxon>
        <taxon>Pseudomonas</taxon>
    </lineage>
</organism>
<accession>A0A9X9BNG5</accession>
<sequence>MKIPSILLLAGALVVAGGAALLARALLATPPKPPVVQQVVAPVVEPEPKQAVLVASRNIKPGEFIDTASVEWQTTEHTYSPRQYFLREQDTIDVLLGATVRQPIAKGQPLINNLVVRPGEPGFVAAVLKPGMRAVAVPTNAVASSSGLVSAGDRVDVILSLNLAAESKRSTGASDGLPKLASQTLLRNVRVLALNNVTRSDISLRESPADLALRKKQRRDTEFYETVTLEVPPSQAERLALAREIGTLQLALRGIAETSGDGPQPGSQSATTLRQATRIYDGFNPPIQAFRGAQLEMVKVN</sequence>
<gene>
    <name evidence="2" type="primary">cpaB</name>
    <name evidence="2" type="ORF">FIV41_25545</name>
</gene>
<dbReference type="InterPro" id="IPR031571">
    <property type="entry name" value="RcpC_dom"/>
</dbReference>
<dbReference type="Pfam" id="PF16976">
    <property type="entry name" value="RcpC"/>
    <property type="match status" value="1"/>
</dbReference>
<protein>
    <submittedName>
        <fullName evidence="2">Flp pilus assembly protein CpaB</fullName>
    </submittedName>
</protein>